<keyword evidence="2" id="KW-1185">Reference proteome</keyword>
<sequence length="62" mass="6771">MNTLLTISELQHRTESDLRALFRQASQALARTAAGTPERRNNLATLENIARALAHAPGARGF</sequence>
<gene>
    <name evidence="1" type="ORF">EET67_03970</name>
</gene>
<dbReference type="OrthoDB" id="7869763at2"/>
<organism evidence="1 2">
    <name type="scientific">Borborobacter arsenicus</name>
    <dbReference type="NCBI Taxonomy" id="1851146"/>
    <lineage>
        <taxon>Bacteria</taxon>
        <taxon>Pseudomonadati</taxon>
        <taxon>Pseudomonadota</taxon>
        <taxon>Alphaproteobacteria</taxon>
        <taxon>Hyphomicrobiales</taxon>
        <taxon>Phyllobacteriaceae</taxon>
        <taxon>Borborobacter</taxon>
    </lineage>
</organism>
<dbReference type="EMBL" id="RKST01000003">
    <property type="protein sequence ID" value="RUM98812.1"/>
    <property type="molecule type" value="Genomic_DNA"/>
</dbReference>
<evidence type="ECO:0000313" key="1">
    <source>
        <dbReference type="EMBL" id="RUM98812.1"/>
    </source>
</evidence>
<dbReference type="AlphaFoldDB" id="A0A432V9E7"/>
<protein>
    <submittedName>
        <fullName evidence="1">Uncharacterized protein</fullName>
    </submittedName>
</protein>
<proteinExistence type="predicted"/>
<reference evidence="1 2" key="1">
    <citation type="submission" date="2018-11" db="EMBL/GenBank/DDBJ databases">
        <title>Pseudaminobacter arsenicus sp. nov., an arsenic-resistant bacterium isolated from arsenic-rich aquifers.</title>
        <authorList>
            <person name="Mu Y."/>
        </authorList>
    </citation>
    <scope>NUCLEOTIDE SEQUENCE [LARGE SCALE GENOMIC DNA]</scope>
    <source>
        <strain evidence="1 2">CB3</strain>
    </source>
</reference>
<dbReference type="Proteomes" id="UP000281647">
    <property type="component" value="Unassembled WGS sequence"/>
</dbReference>
<evidence type="ECO:0000313" key="2">
    <source>
        <dbReference type="Proteomes" id="UP000281647"/>
    </source>
</evidence>
<name>A0A432V9E7_9HYPH</name>
<dbReference type="RefSeq" id="WP_128624315.1">
    <property type="nucleotide sequence ID" value="NZ_ML133508.1"/>
</dbReference>
<comment type="caution">
    <text evidence="1">The sequence shown here is derived from an EMBL/GenBank/DDBJ whole genome shotgun (WGS) entry which is preliminary data.</text>
</comment>
<accession>A0A432V9E7</accession>